<feature type="domain" description="PucR C-terminal helix-turn-helix" evidence="2">
    <location>
        <begin position="456"/>
        <end position="512"/>
    </location>
</feature>
<evidence type="ECO:0000313" key="3">
    <source>
        <dbReference type="EMBL" id="EST10565.1"/>
    </source>
</evidence>
<reference evidence="3 4" key="1">
    <citation type="journal article" date="2013" name="Genome Announc.">
        <title>Genome Sequence of Sporolactobacillus laevolacticus DSM442, an Efficient Polymer-Grade D-Lactate Producer from Agricultural Waste Cottonseed as a Nitrogen Source.</title>
        <authorList>
            <person name="Wang H."/>
            <person name="Wang L."/>
            <person name="Ju J."/>
            <person name="Yu B."/>
            <person name="Ma Y."/>
        </authorList>
    </citation>
    <scope>NUCLEOTIDE SEQUENCE [LARGE SCALE GENOMIC DNA]</scope>
    <source>
        <strain evidence="3 4">DSM 442</strain>
    </source>
</reference>
<feature type="domain" description="Purine catabolism PurC-like" evidence="1">
    <location>
        <begin position="9"/>
        <end position="126"/>
    </location>
</feature>
<name>V6IUD6_9BACL</name>
<dbReference type="InterPro" id="IPR051448">
    <property type="entry name" value="CdaR-like_regulators"/>
</dbReference>
<dbReference type="Proteomes" id="UP000018296">
    <property type="component" value="Unassembled WGS sequence"/>
</dbReference>
<accession>V6IUD6</accession>
<evidence type="ECO:0008006" key="5">
    <source>
        <dbReference type="Google" id="ProtNLM"/>
    </source>
</evidence>
<evidence type="ECO:0000313" key="4">
    <source>
        <dbReference type="Proteomes" id="UP000018296"/>
    </source>
</evidence>
<dbReference type="Pfam" id="PF07905">
    <property type="entry name" value="PucR"/>
    <property type="match status" value="1"/>
</dbReference>
<dbReference type="STRING" id="1395513.P343_16490"/>
<dbReference type="InterPro" id="IPR025736">
    <property type="entry name" value="PucR_C-HTH_dom"/>
</dbReference>
<comment type="caution">
    <text evidence="3">The sequence shown here is derived from an EMBL/GenBank/DDBJ whole genome shotgun (WGS) entry which is preliminary data.</text>
</comment>
<sequence>MNTKLTVREILERPYFHNSKVYASERALERTIKWTHVLEVDDVGDLLNGNELILTTGLTWNGSEQKCLKFLQQIMDSNAAGLVIDMGRVVDEIPERMIRLAQSEDFPLILIYSDIRYIDVTHDIHAFVINRQKKMMEDLEHFSVQLNELLLMGEGIKALLTLFFTFTGHAIAYVPVKGRTLCIPHSGYFQKWSESLHVTNSSSNRSSVFPVMVMNQLFGYLMVHAYDDEDHFIVLALDRCATAVAQEIMRSMYWEERQLNRENQWISRWLDGQLDENTIKEKLWRIKPNMTFTWCGVAAFEQVNNKADAGTVQIHKNIVLRTVFGNESFFVLPIYRDHQLICILLDLIGSRDEKEIEKAVIRAMEQLAHYISNEMFFIWGVSGSVQPLDELGSCVSEAVEVIDIQRHIGRMATPFFRLLHIYHIIHEMDKNGSLEPFIRQQIGGLLDSGDGKRSELLFTLKIYLECAGSKKEAAQKLYISRQSLYKRLEKINERLGGHFEDSPKRLAIELALAGHAYLLNDRVTED</sequence>
<proteinExistence type="predicted"/>
<dbReference type="Gene3D" id="1.10.10.2840">
    <property type="entry name" value="PucR C-terminal helix-turn-helix domain"/>
    <property type="match status" value="1"/>
</dbReference>
<organism evidence="3 4">
    <name type="scientific">Sporolactobacillus laevolacticus DSM 442</name>
    <dbReference type="NCBI Taxonomy" id="1395513"/>
    <lineage>
        <taxon>Bacteria</taxon>
        <taxon>Bacillati</taxon>
        <taxon>Bacillota</taxon>
        <taxon>Bacilli</taxon>
        <taxon>Bacillales</taxon>
        <taxon>Sporolactobacillaceae</taxon>
        <taxon>Sporolactobacillus</taxon>
    </lineage>
</organism>
<dbReference type="EMBL" id="AWTC01000021">
    <property type="protein sequence ID" value="EST10565.1"/>
    <property type="molecule type" value="Genomic_DNA"/>
</dbReference>
<dbReference type="Pfam" id="PF13556">
    <property type="entry name" value="HTH_30"/>
    <property type="match status" value="1"/>
</dbReference>
<gene>
    <name evidence="3" type="ORF">P343_16490</name>
</gene>
<dbReference type="PANTHER" id="PTHR33744">
    <property type="entry name" value="CARBOHYDRATE DIACID REGULATOR"/>
    <property type="match status" value="1"/>
</dbReference>
<dbReference type="InterPro" id="IPR012914">
    <property type="entry name" value="PucR_dom"/>
</dbReference>
<protein>
    <recommendedName>
        <fullName evidence="5">PucR family transcriptional regulator</fullName>
    </recommendedName>
</protein>
<dbReference type="PATRIC" id="fig|1395513.3.peg.3343"/>
<keyword evidence="4" id="KW-1185">Reference proteome</keyword>
<evidence type="ECO:0000259" key="2">
    <source>
        <dbReference type="Pfam" id="PF13556"/>
    </source>
</evidence>
<dbReference type="eggNOG" id="COG3835">
    <property type="taxonomic scope" value="Bacteria"/>
</dbReference>
<dbReference type="InterPro" id="IPR042070">
    <property type="entry name" value="PucR_C-HTH_sf"/>
</dbReference>
<dbReference type="OrthoDB" id="143422at2"/>
<evidence type="ECO:0000259" key="1">
    <source>
        <dbReference type="Pfam" id="PF07905"/>
    </source>
</evidence>
<dbReference type="RefSeq" id="WP_023511499.1">
    <property type="nucleotide sequence ID" value="NZ_AWTC01000021.1"/>
</dbReference>
<dbReference type="PANTHER" id="PTHR33744:SF1">
    <property type="entry name" value="DNA-BINDING TRANSCRIPTIONAL ACTIVATOR ADER"/>
    <property type="match status" value="1"/>
</dbReference>
<dbReference type="AlphaFoldDB" id="V6IUD6"/>